<name>A0A2B4RBA6_STYPI</name>
<accession>A0A2B4RBA6</accession>
<dbReference type="AlphaFoldDB" id="A0A2B4RBA6"/>
<comment type="caution">
    <text evidence="1">The sequence shown here is derived from an EMBL/GenBank/DDBJ whole genome shotgun (WGS) entry which is preliminary data.</text>
</comment>
<sequence>MLTARLRLDEAKRIDEKKRTKAWNDFKAEYPNADLSKFEVVVTFFSKKQGKAEVYLNQVNSVQTSVSGSIRKDWDVEMKRALGIAGFPIELTLNSSAIKEVPAVPFHETSKSHLNEEINSGAESKRWLAGPNMSYWSQEINFAVWCATSGCGIFRELLDMVPEQIKSFLQFLIYFTIRRIFFEMDGIQSESAPPCDTTFSQMKNNYDQPSFKRLCSEFGISSSTDFRFKEGGNHGLRSVFIYVTNTGPMATAIPYPGDNKFSDEGGKAEKGNLIYFIRNDNVKVENQFEFFMADKSEGLAQAGMARLNQSIEAFVYCILGSQVNVRSSILGLSGSAKEAQSEFLVLVEDAIRMTDISKSVQRFQLAIDEAKVRLDLAISPVKELARVLKKNMLNALKAHRVIHRVTFNLNSASPGEVLRVTFPKLDNGVVLVPGSLALVFHLSVAEHANNFLVNNVARAIVDRLTLKFAGEIVLDTDGYDLLKLWENLFLTENERANMFREGIQSEDLSKIRCSAGDKKTSGVHKENKFNEVYEKMYRISLDHDILKDHGAFFPRALSDELLFELRLAPAGSVVKGSDPTRLYYKLTDIQLEYEVIQSQKLADEALSNYKNGKRFMYEHITHFKTISMDKGSDTVINESINVPRRSMKGLLLLFYETYTAGTRNSEKTFNPNITDVKLTVDGNSNKIYSQGMQAKDMWEEVFRRFGKENSAMNSKLLCWRQIRSLYRS</sequence>
<evidence type="ECO:0000313" key="2">
    <source>
        <dbReference type="Proteomes" id="UP000225706"/>
    </source>
</evidence>
<dbReference type="Proteomes" id="UP000225706">
    <property type="component" value="Unassembled WGS sequence"/>
</dbReference>
<proteinExistence type="predicted"/>
<evidence type="ECO:0000313" key="1">
    <source>
        <dbReference type="EMBL" id="PFX14416.1"/>
    </source>
</evidence>
<reference evidence="2" key="1">
    <citation type="journal article" date="2017" name="bioRxiv">
        <title>Comparative analysis of the genomes of Stylophora pistillata and Acropora digitifera provides evidence for extensive differences between species of corals.</title>
        <authorList>
            <person name="Voolstra C.R."/>
            <person name="Li Y."/>
            <person name="Liew Y.J."/>
            <person name="Baumgarten S."/>
            <person name="Zoccola D."/>
            <person name="Flot J.-F."/>
            <person name="Tambutte S."/>
            <person name="Allemand D."/>
            <person name="Aranda M."/>
        </authorList>
    </citation>
    <scope>NUCLEOTIDE SEQUENCE [LARGE SCALE GENOMIC DNA]</scope>
</reference>
<dbReference type="OrthoDB" id="437511at2759"/>
<keyword evidence="2" id="KW-1185">Reference proteome</keyword>
<gene>
    <name evidence="1" type="ORF">AWC38_SpisGene21420</name>
</gene>
<dbReference type="EMBL" id="LSMT01000783">
    <property type="protein sequence ID" value="PFX14416.1"/>
    <property type="molecule type" value="Genomic_DNA"/>
</dbReference>
<protein>
    <submittedName>
        <fullName evidence="1">Uncharacterized protein</fullName>
    </submittedName>
</protein>
<organism evidence="1 2">
    <name type="scientific">Stylophora pistillata</name>
    <name type="common">Smooth cauliflower coral</name>
    <dbReference type="NCBI Taxonomy" id="50429"/>
    <lineage>
        <taxon>Eukaryota</taxon>
        <taxon>Metazoa</taxon>
        <taxon>Cnidaria</taxon>
        <taxon>Anthozoa</taxon>
        <taxon>Hexacorallia</taxon>
        <taxon>Scleractinia</taxon>
        <taxon>Astrocoeniina</taxon>
        <taxon>Pocilloporidae</taxon>
        <taxon>Stylophora</taxon>
    </lineage>
</organism>